<evidence type="ECO:0000313" key="2">
    <source>
        <dbReference type="EMBL" id="SPD75701.1"/>
    </source>
</evidence>
<protein>
    <submittedName>
        <fullName evidence="2">Uncharacterized protein</fullName>
    </submittedName>
</protein>
<evidence type="ECO:0000256" key="1">
    <source>
        <dbReference type="SAM" id="MobiDB-lite"/>
    </source>
</evidence>
<name>A0A445N1Y9_9BACT</name>
<dbReference type="EMBL" id="OJIN01000217">
    <property type="protein sequence ID" value="SPD75701.1"/>
    <property type="molecule type" value="Genomic_DNA"/>
</dbReference>
<accession>A0A445N1Y9</accession>
<reference evidence="2" key="1">
    <citation type="submission" date="2018-01" db="EMBL/GenBank/DDBJ databases">
        <authorList>
            <person name="Regsiter A."/>
            <person name="William W."/>
        </authorList>
    </citation>
    <scope>NUCLEOTIDE SEQUENCE</scope>
    <source>
        <strain evidence="2">TRIP AH-1</strain>
    </source>
</reference>
<gene>
    <name evidence="2" type="ORF">PITCH_A720041</name>
</gene>
<proteinExistence type="predicted"/>
<sequence>MTARHISNSLIPYLNPEPCGIHLKISFSHKDQSALEKAQSPFLIINDSGPVARIVEARFMTNAGSTVKNVFLIVQKDSYLLSEKTSLPINNLDIDLRWQQAFSRYVGNVRDDRVSILPEQIGQEGGLTPFMPLFLCKDVDAFFHPPCPHCGAYLEQCYDDEMLAGIGLAPYSASLKRYLFCPSCHASIGRSDFYTASKDDADPQFLKDRGDLIRSLKSICEDKNATGIFPCPGCSVRQECYGDENLLLSRIEPFSFYPFYMIIFNEMSPNAFDFLAFISGSSQEHRRFSAELLNDLDDIREKIKNNMFRQAEVITQTVAEGAESADRAIYYIIKGIAQRREKDFSISAPESPQPAMPQQELGFFPKGYQAILDDGDFFETVILTPDDLVKTGHMPLDQEATMDKTVILSPSGISERASEKVRPKDTDMAETAIISPAAVNTKAAEEDNLGETVIISPSPDGAHPRPVAPQKIQEDHMPETVILSKDAMSFKQARKQSDDESLAETVIIRPVKK</sequence>
<dbReference type="AlphaFoldDB" id="A0A445N1Y9"/>
<organism evidence="2">
    <name type="scientific">uncultured Desulfobacterium sp</name>
    <dbReference type="NCBI Taxonomy" id="201089"/>
    <lineage>
        <taxon>Bacteria</taxon>
        <taxon>Pseudomonadati</taxon>
        <taxon>Thermodesulfobacteriota</taxon>
        <taxon>Desulfobacteria</taxon>
        <taxon>Desulfobacterales</taxon>
        <taxon>Desulfobacteriaceae</taxon>
        <taxon>Desulfobacterium</taxon>
        <taxon>environmental samples</taxon>
    </lineage>
</organism>
<feature type="region of interest" description="Disordered" evidence="1">
    <location>
        <begin position="454"/>
        <end position="476"/>
    </location>
</feature>